<dbReference type="Proteomes" id="UP000321079">
    <property type="component" value="Unassembled WGS sequence"/>
</dbReference>
<feature type="transmembrane region" description="Helical" evidence="7">
    <location>
        <begin position="296"/>
        <end position="319"/>
    </location>
</feature>
<evidence type="ECO:0000256" key="6">
    <source>
        <dbReference type="ARBA" id="ARBA00023136"/>
    </source>
</evidence>
<dbReference type="RefSeq" id="WP_146863554.1">
    <property type="nucleotide sequence ID" value="NZ_BARK01000015.1"/>
</dbReference>
<comment type="similarity">
    <text evidence="2">Belongs to the UPF0324 family.</text>
</comment>
<keyword evidence="4 7" id="KW-0812">Transmembrane</keyword>
<keyword evidence="5 7" id="KW-1133">Transmembrane helix</keyword>
<dbReference type="AlphaFoldDB" id="A0A511BA14"/>
<feature type="transmembrane region" description="Helical" evidence="7">
    <location>
        <begin position="41"/>
        <end position="59"/>
    </location>
</feature>
<evidence type="ECO:0000256" key="5">
    <source>
        <dbReference type="ARBA" id="ARBA00022989"/>
    </source>
</evidence>
<comment type="caution">
    <text evidence="8">The sequence shown here is derived from an EMBL/GenBank/DDBJ whole genome shotgun (WGS) entry which is preliminary data.</text>
</comment>
<sequence length="356" mass="36669">MPRNTASRFFTGACASLPGLILCSAVTLFSYGLEAGERALFGRAWLEALVLAILSGAIVRSIWKPGPRWDAGMAFSSGFLLELSVCLLGASVRAADLLAMGPLLIGAVAIVVVGALGAGYGIGRMLGLSSRMALLVACGNAICGNSAIAAVAPVIRANAKDIAASVSFTAVFGIAVVITLPVLGQAFQMTDVRFGAFSGMTVYAVPQVLAATVCMGSTAVQTGTVIKLVRVLMLGPVCFMLSLLVSRLPDGPAENTGVKVGERLQYAGLFSFVPWFIIGFIVLAACRSFGLLPSWFFHTVSPAATIMTVVSMGALGLSVDIRAVASAGRRVAASVILSLLCLGVFSYGALTLLHVG</sequence>
<organism evidence="8 9">
    <name type="scientific">Gluconobacter kanchanaburiensis NBRC 103587</name>
    <dbReference type="NCBI Taxonomy" id="1307948"/>
    <lineage>
        <taxon>Bacteria</taxon>
        <taxon>Pseudomonadati</taxon>
        <taxon>Pseudomonadota</taxon>
        <taxon>Alphaproteobacteria</taxon>
        <taxon>Acetobacterales</taxon>
        <taxon>Acetobacteraceae</taxon>
        <taxon>Gluconobacter</taxon>
    </lineage>
</organism>
<keyword evidence="3" id="KW-1003">Cell membrane</keyword>
<keyword evidence="9" id="KW-1185">Reference proteome</keyword>
<dbReference type="Pfam" id="PF03601">
    <property type="entry name" value="Cons_hypoth698"/>
    <property type="match status" value="1"/>
</dbReference>
<feature type="transmembrane region" description="Helical" evidence="7">
    <location>
        <begin position="225"/>
        <end position="245"/>
    </location>
</feature>
<feature type="transmembrane region" description="Helical" evidence="7">
    <location>
        <begin position="71"/>
        <end position="92"/>
    </location>
</feature>
<gene>
    <name evidence="8" type="ORF">GKA01_24620</name>
</gene>
<dbReference type="PANTHER" id="PTHR30106">
    <property type="entry name" value="INNER MEMBRANE PROTEIN YEIH-RELATED"/>
    <property type="match status" value="1"/>
</dbReference>
<evidence type="ECO:0000256" key="4">
    <source>
        <dbReference type="ARBA" id="ARBA00022692"/>
    </source>
</evidence>
<dbReference type="OrthoDB" id="5393513at2"/>
<feature type="transmembrane region" description="Helical" evidence="7">
    <location>
        <begin position="134"/>
        <end position="156"/>
    </location>
</feature>
<evidence type="ECO:0000256" key="3">
    <source>
        <dbReference type="ARBA" id="ARBA00022475"/>
    </source>
</evidence>
<evidence type="ECO:0000256" key="1">
    <source>
        <dbReference type="ARBA" id="ARBA00004651"/>
    </source>
</evidence>
<evidence type="ECO:0000313" key="9">
    <source>
        <dbReference type="Proteomes" id="UP000321079"/>
    </source>
</evidence>
<dbReference type="GO" id="GO:0005886">
    <property type="term" value="C:plasma membrane"/>
    <property type="evidence" value="ECO:0007669"/>
    <property type="project" value="UniProtKB-SubCell"/>
</dbReference>
<keyword evidence="6 7" id="KW-0472">Membrane</keyword>
<evidence type="ECO:0000256" key="7">
    <source>
        <dbReference type="SAM" id="Phobius"/>
    </source>
</evidence>
<dbReference type="InterPro" id="IPR018383">
    <property type="entry name" value="UPF0324_pro"/>
</dbReference>
<name>A0A511BA14_9PROT</name>
<feature type="transmembrane region" description="Helical" evidence="7">
    <location>
        <begin position="98"/>
        <end position="122"/>
    </location>
</feature>
<dbReference type="PANTHER" id="PTHR30106:SF2">
    <property type="entry name" value="UPF0324 INNER MEMBRANE PROTEIN YEIH"/>
    <property type="match status" value="1"/>
</dbReference>
<feature type="transmembrane region" description="Helical" evidence="7">
    <location>
        <begin position="266"/>
        <end position="290"/>
    </location>
</feature>
<feature type="transmembrane region" description="Helical" evidence="7">
    <location>
        <begin position="162"/>
        <end position="183"/>
    </location>
</feature>
<accession>A0A511BA14</accession>
<comment type="subcellular location">
    <subcellularLocation>
        <location evidence="1">Cell membrane</location>
        <topology evidence="1">Multi-pass membrane protein</topology>
    </subcellularLocation>
</comment>
<evidence type="ECO:0000313" key="8">
    <source>
        <dbReference type="EMBL" id="GEK97265.1"/>
    </source>
</evidence>
<reference evidence="8 9" key="1">
    <citation type="submission" date="2019-07" db="EMBL/GenBank/DDBJ databases">
        <title>Whole genome shotgun sequence of Gluconobacter kanchanaburiensis NBRC 103587.</title>
        <authorList>
            <person name="Hosoyama A."/>
            <person name="Uohara A."/>
            <person name="Ohji S."/>
            <person name="Ichikawa N."/>
        </authorList>
    </citation>
    <scope>NUCLEOTIDE SEQUENCE [LARGE SCALE GENOMIC DNA]</scope>
    <source>
        <strain evidence="8 9">NBRC 103587</strain>
    </source>
</reference>
<feature type="transmembrane region" description="Helical" evidence="7">
    <location>
        <begin position="195"/>
        <end position="219"/>
    </location>
</feature>
<feature type="transmembrane region" description="Helical" evidence="7">
    <location>
        <begin position="331"/>
        <end position="353"/>
    </location>
</feature>
<dbReference type="EMBL" id="BJVA01000020">
    <property type="protein sequence ID" value="GEK97265.1"/>
    <property type="molecule type" value="Genomic_DNA"/>
</dbReference>
<evidence type="ECO:0000256" key="2">
    <source>
        <dbReference type="ARBA" id="ARBA00007977"/>
    </source>
</evidence>
<proteinExistence type="inferred from homology"/>
<protein>
    <submittedName>
        <fullName evidence="8">UPF0324 membrane protein</fullName>
    </submittedName>
</protein>